<evidence type="ECO:0000256" key="4">
    <source>
        <dbReference type="ARBA" id="ARBA00013185"/>
    </source>
</evidence>
<dbReference type="EMBL" id="SRRP01000003">
    <property type="protein sequence ID" value="TGN90992.1"/>
    <property type="molecule type" value="Genomic_DNA"/>
</dbReference>
<comment type="similarity">
    <text evidence="3 8">Belongs to the aldose epimerase family.</text>
</comment>
<dbReference type="PANTHER" id="PTHR10091:SF0">
    <property type="entry name" value="GALACTOSE MUTAROTASE"/>
    <property type="match status" value="1"/>
</dbReference>
<dbReference type="GO" id="GO:0033499">
    <property type="term" value="P:galactose catabolic process via UDP-galactose, Leloir pathway"/>
    <property type="evidence" value="ECO:0007669"/>
    <property type="project" value="TreeGrafter"/>
</dbReference>
<dbReference type="CDD" id="cd09019">
    <property type="entry name" value="galactose_mutarotase_like"/>
    <property type="match status" value="1"/>
</dbReference>
<dbReference type="Gene3D" id="2.70.98.10">
    <property type="match status" value="1"/>
</dbReference>
<evidence type="ECO:0000256" key="3">
    <source>
        <dbReference type="ARBA" id="ARBA00006206"/>
    </source>
</evidence>
<evidence type="ECO:0000256" key="10">
    <source>
        <dbReference type="PIRSR" id="PIRSR005096-2"/>
    </source>
</evidence>
<proteinExistence type="inferred from homology"/>
<evidence type="ECO:0000256" key="1">
    <source>
        <dbReference type="ARBA" id="ARBA00001614"/>
    </source>
</evidence>
<evidence type="ECO:0000256" key="8">
    <source>
        <dbReference type="PIRNR" id="PIRNR005096"/>
    </source>
</evidence>
<feature type="binding site" evidence="11">
    <location>
        <begin position="177"/>
        <end position="179"/>
    </location>
    <ligand>
        <name>beta-D-galactose</name>
        <dbReference type="ChEBI" id="CHEBI:27667"/>
    </ligand>
</feature>
<dbReference type="OrthoDB" id="9779408at2"/>
<dbReference type="RefSeq" id="WP_135783434.1">
    <property type="nucleotide sequence ID" value="NZ_JASHFX010000006.1"/>
</dbReference>
<dbReference type="GO" id="GO:0004034">
    <property type="term" value="F:aldose 1-epimerase activity"/>
    <property type="evidence" value="ECO:0007669"/>
    <property type="project" value="UniProtKB-EC"/>
</dbReference>
<dbReference type="InterPro" id="IPR047215">
    <property type="entry name" value="Galactose_mutarotase-like"/>
</dbReference>
<gene>
    <name evidence="12" type="ORF">E5S68_10005</name>
</gene>
<dbReference type="InterPro" id="IPR014718">
    <property type="entry name" value="GH-type_carb-bd"/>
</dbReference>
<feature type="active site" description="Proton acceptor" evidence="9">
    <location>
        <position position="310"/>
    </location>
</feature>
<dbReference type="InterPro" id="IPR018052">
    <property type="entry name" value="Ald1_epimerase_CS"/>
</dbReference>
<evidence type="ECO:0000313" key="13">
    <source>
        <dbReference type="Proteomes" id="UP000297986"/>
    </source>
</evidence>
<keyword evidence="6 8" id="KW-0413">Isomerase</keyword>
<dbReference type="Pfam" id="PF01263">
    <property type="entry name" value="Aldose_epim"/>
    <property type="match status" value="1"/>
</dbReference>
<feature type="binding site" evidence="10">
    <location>
        <position position="249"/>
    </location>
    <ligand>
        <name>beta-D-galactose</name>
        <dbReference type="ChEBI" id="CHEBI:27667"/>
    </ligand>
</feature>
<dbReference type="GO" id="GO:0030246">
    <property type="term" value="F:carbohydrate binding"/>
    <property type="evidence" value="ECO:0007669"/>
    <property type="project" value="InterPro"/>
</dbReference>
<comment type="caution">
    <text evidence="12">The sequence shown here is derived from an EMBL/GenBank/DDBJ whole genome shotgun (WGS) entry which is preliminary data.</text>
</comment>
<organism evidence="12 13">
    <name type="scientific">Streptococcus rubneri</name>
    <dbReference type="NCBI Taxonomy" id="1234680"/>
    <lineage>
        <taxon>Bacteria</taxon>
        <taxon>Bacillati</taxon>
        <taxon>Bacillota</taxon>
        <taxon>Bacilli</taxon>
        <taxon>Lactobacillales</taxon>
        <taxon>Streptococcaceae</taxon>
        <taxon>Streptococcus</taxon>
    </lineage>
</organism>
<dbReference type="InterPro" id="IPR011013">
    <property type="entry name" value="Gal_mutarotase_sf_dom"/>
</dbReference>
<dbReference type="GO" id="GO:0006006">
    <property type="term" value="P:glucose metabolic process"/>
    <property type="evidence" value="ECO:0007669"/>
    <property type="project" value="TreeGrafter"/>
</dbReference>
<dbReference type="InterPro" id="IPR008183">
    <property type="entry name" value="Aldose_1/G6P_1-epimerase"/>
</dbReference>
<evidence type="ECO:0000256" key="7">
    <source>
        <dbReference type="ARBA" id="ARBA00023277"/>
    </source>
</evidence>
<dbReference type="GO" id="GO:0005737">
    <property type="term" value="C:cytoplasm"/>
    <property type="evidence" value="ECO:0007669"/>
    <property type="project" value="TreeGrafter"/>
</dbReference>
<dbReference type="PIRSF" id="PIRSF005096">
    <property type="entry name" value="GALM"/>
    <property type="match status" value="1"/>
</dbReference>
<dbReference type="SUPFAM" id="SSF74650">
    <property type="entry name" value="Galactose mutarotase-like"/>
    <property type="match status" value="1"/>
</dbReference>
<keyword evidence="13" id="KW-1185">Reference proteome</keyword>
<comment type="catalytic activity">
    <reaction evidence="1 8">
        <text>alpha-D-glucose = beta-D-glucose</text>
        <dbReference type="Rhea" id="RHEA:10264"/>
        <dbReference type="ChEBI" id="CHEBI:15903"/>
        <dbReference type="ChEBI" id="CHEBI:17925"/>
        <dbReference type="EC" id="5.1.3.3"/>
    </reaction>
</comment>
<dbReference type="PROSITE" id="PS00545">
    <property type="entry name" value="ALDOSE_1_EPIMERASE"/>
    <property type="match status" value="1"/>
</dbReference>
<evidence type="ECO:0000256" key="9">
    <source>
        <dbReference type="PIRSR" id="PIRSR005096-1"/>
    </source>
</evidence>
<evidence type="ECO:0000256" key="2">
    <source>
        <dbReference type="ARBA" id="ARBA00005028"/>
    </source>
</evidence>
<evidence type="ECO:0000256" key="11">
    <source>
        <dbReference type="PIRSR" id="PIRSR005096-3"/>
    </source>
</evidence>
<name>A0A4Z1DR15_9STRE</name>
<feature type="active site" description="Proton donor" evidence="9">
    <location>
        <position position="177"/>
    </location>
</feature>
<dbReference type="Proteomes" id="UP000297986">
    <property type="component" value="Unassembled WGS sequence"/>
</dbReference>
<dbReference type="EC" id="5.1.3.3" evidence="4 8"/>
<protein>
    <recommendedName>
        <fullName evidence="5 8">Aldose 1-epimerase</fullName>
        <ecNumber evidence="4 8">5.1.3.3</ecNumber>
    </recommendedName>
</protein>
<evidence type="ECO:0000256" key="6">
    <source>
        <dbReference type="ARBA" id="ARBA00023235"/>
    </source>
</evidence>
<dbReference type="AlphaFoldDB" id="A0A4Z1DR15"/>
<accession>A0A4Z1DR15</accession>
<keyword evidence="7 8" id="KW-0119">Carbohydrate metabolism</keyword>
<dbReference type="PANTHER" id="PTHR10091">
    <property type="entry name" value="ALDOSE-1-EPIMERASE"/>
    <property type="match status" value="1"/>
</dbReference>
<evidence type="ECO:0000256" key="5">
    <source>
        <dbReference type="ARBA" id="ARBA00014165"/>
    </source>
</evidence>
<evidence type="ECO:0000313" key="12">
    <source>
        <dbReference type="EMBL" id="TGN90992.1"/>
    </source>
</evidence>
<dbReference type="InterPro" id="IPR015443">
    <property type="entry name" value="Aldose_1-epimerase"/>
</dbReference>
<sequence length="346" mass="38406">MKHYQKYLFGQLEGQDVKAYRLENGLGYQLSVMTYGATILEYVTPDKQDQFANIVLGFDNFDAYVGNSPKYGASIGPVAGRIAGASFELNGQTYHLEANNGANCNHSGSTGWDSALFSVESVTDQEITLYTERADGTGGFPGNLKIWVTYSLTEVGELEISYRVETDQDTLVNPTNHSYFNLSGNFTQPINDHVFQINHQGLYPIHPDGVPLHTVDRESPIAQHLYQAMLLEDLFKDADPQIRLVEGLDHPFALPEGHKNAGFFYHQPSGRFLTFKSEAPALVVYSANFVDDTVYIEGKPMVQHNGLALEFQTVPDAIHSDQAEKVILRAGQVFTSKTSYHAIAKK</sequence>
<comment type="pathway">
    <text evidence="2 8">Carbohydrate metabolism; hexose metabolism.</text>
</comment>
<reference evidence="12 13" key="1">
    <citation type="submission" date="2019-04" db="EMBL/GenBank/DDBJ databases">
        <title>Genome sequencing of Streptococcus rubneri DSM 26920(T).</title>
        <authorList>
            <person name="Kook J.-K."/>
            <person name="Park S.-N."/>
            <person name="Lim Y.K."/>
        </authorList>
    </citation>
    <scope>NUCLEOTIDE SEQUENCE [LARGE SCALE GENOMIC DNA]</scope>
    <source>
        <strain evidence="12 13">DSM 26920</strain>
    </source>
</reference>
<dbReference type="UniPathway" id="UPA00242"/>